<dbReference type="InterPro" id="IPR025202">
    <property type="entry name" value="PLD-like_dom"/>
</dbReference>
<dbReference type="PANTHER" id="PTHR18896">
    <property type="entry name" value="PHOSPHOLIPASE D"/>
    <property type="match status" value="1"/>
</dbReference>
<dbReference type="SMART" id="SM00155">
    <property type="entry name" value="PLDc"/>
    <property type="match status" value="2"/>
</dbReference>
<protein>
    <recommendedName>
        <fullName evidence="9">Phospholipase</fullName>
        <ecNumber evidence="9">3.1.4.4</ecNumber>
    </recommendedName>
</protein>
<feature type="domain" description="PLD phosphodiesterase" evidence="11">
    <location>
        <begin position="1119"/>
        <end position="1146"/>
    </location>
</feature>
<evidence type="ECO:0000256" key="4">
    <source>
        <dbReference type="ARBA" id="ARBA00022801"/>
    </source>
</evidence>
<dbReference type="FunFam" id="3.30.870.10:FF:000054">
    <property type="entry name" value="Phospholipase"/>
    <property type="match status" value="1"/>
</dbReference>
<keyword evidence="5 9" id="KW-0442">Lipid degradation</keyword>
<keyword evidence="3" id="KW-0677">Repeat</keyword>
<evidence type="ECO:0000256" key="9">
    <source>
        <dbReference type="PIRNR" id="PIRNR009376"/>
    </source>
</evidence>
<dbReference type="SMART" id="SM00233">
    <property type="entry name" value="PH"/>
    <property type="match status" value="1"/>
</dbReference>
<dbReference type="Gene3D" id="3.30.1520.10">
    <property type="entry name" value="Phox-like domain"/>
    <property type="match status" value="1"/>
</dbReference>
<organism evidence="12 13">
    <name type="scientific">Ascaris lumbricoides</name>
    <name type="common">Giant roundworm</name>
    <dbReference type="NCBI Taxonomy" id="6252"/>
    <lineage>
        <taxon>Eukaryota</taxon>
        <taxon>Metazoa</taxon>
        <taxon>Ecdysozoa</taxon>
        <taxon>Nematoda</taxon>
        <taxon>Chromadorea</taxon>
        <taxon>Rhabditida</taxon>
        <taxon>Spirurina</taxon>
        <taxon>Ascaridomorpha</taxon>
        <taxon>Ascaridoidea</taxon>
        <taxon>Ascarididae</taxon>
        <taxon>Ascaris</taxon>
    </lineage>
</organism>
<dbReference type="SMART" id="SM00312">
    <property type="entry name" value="PX"/>
    <property type="match status" value="1"/>
</dbReference>
<keyword evidence="6" id="KW-0443">Lipid metabolism</keyword>
<dbReference type="GO" id="GO:0009395">
    <property type="term" value="P:phospholipid catabolic process"/>
    <property type="evidence" value="ECO:0007669"/>
    <property type="project" value="TreeGrafter"/>
</dbReference>
<name>A0A9J2PCH7_ASCLU</name>
<dbReference type="PANTHER" id="PTHR18896:SF76">
    <property type="entry name" value="PHOSPHOLIPASE"/>
    <property type="match status" value="1"/>
</dbReference>
<dbReference type="EC" id="3.1.4.4" evidence="9"/>
<dbReference type="PROSITE" id="PS50035">
    <property type="entry name" value="PLD"/>
    <property type="match status" value="2"/>
</dbReference>
<reference evidence="13" key="1">
    <citation type="submission" date="2023-03" db="UniProtKB">
        <authorList>
            <consortium name="WormBaseParasite"/>
        </authorList>
    </citation>
    <scope>IDENTIFICATION</scope>
</reference>
<dbReference type="CDD" id="cd01254">
    <property type="entry name" value="PH_PLD"/>
    <property type="match status" value="1"/>
</dbReference>
<evidence type="ECO:0000256" key="8">
    <source>
        <dbReference type="ARBA" id="ARBA00037868"/>
    </source>
</evidence>
<evidence type="ECO:0000256" key="6">
    <source>
        <dbReference type="ARBA" id="ARBA00023098"/>
    </source>
</evidence>
<dbReference type="InterPro" id="IPR016555">
    <property type="entry name" value="PLipase_D_euk"/>
</dbReference>
<feature type="compositionally biased region" description="Basic residues" evidence="10">
    <location>
        <begin position="247"/>
        <end position="259"/>
    </location>
</feature>
<dbReference type="Proteomes" id="UP000036681">
    <property type="component" value="Unplaced"/>
</dbReference>
<evidence type="ECO:0000313" key="12">
    <source>
        <dbReference type="Proteomes" id="UP000036681"/>
    </source>
</evidence>
<dbReference type="PIRSF" id="PIRSF009376">
    <property type="entry name" value="Phospholipase_D_euk"/>
    <property type="match status" value="1"/>
</dbReference>
<dbReference type="GO" id="GO:0012505">
    <property type="term" value="C:endomembrane system"/>
    <property type="evidence" value="ECO:0007669"/>
    <property type="project" value="UniProtKB-SubCell"/>
</dbReference>
<dbReference type="Gene3D" id="2.30.29.30">
    <property type="entry name" value="Pleckstrin-homology domain (PH domain)/Phosphotyrosine-binding domain (PTB)"/>
    <property type="match status" value="1"/>
</dbReference>
<dbReference type="GO" id="GO:0006654">
    <property type="term" value="P:phosphatidic acid biosynthetic process"/>
    <property type="evidence" value="ECO:0007669"/>
    <property type="project" value="InterPro"/>
</dbReference>
<dbReference type="GO" id="GO:0035556">
    <property type="term" value="P:intracellular signal transduction"/>
    <property type="evidence" value="ECO:0007669"/>
    <property type="project" value="InterPro"/>
</dbReference>
<keyword evidence="4 9" id="KW-0378">Hydrolase</keyword>
<feature type="region of interest" description="Disordered" evidence="10">
    <location>
        <begin position="659"/>
        <end position="718"/>
    </location>
</feature>
<dbReference type="InterPro" id="IPR001683">
    <property type="entry name" value="PX_dom"/>
</dbReference>
<dbReference type="SUPFAM" id="SSF56024">
    <property type="entry name" value="Phospholipase D/nuclease"/>
    <property type="match status" value="3"/>
</dbReference>
<dbReference type="InterPro" id="IPR001849">
    <property type="entry name" value="PH_domain"/>
</dbReference>
<dbReference type="InterPro" id="IPR011993">
    <property type="entry name" value="PH-like_dom_sf"/>
</dbReference>
<feature type="compositionally biased region" description="Basic and acidic residues" evidence="10">
    <location>
        <begin position="201"/>
        <end position="226"/>
    </location>
</feature>
<evidence type="ECO:0000259" key="11">
    <source>
        <dbReference type="PROSITE" id="PS50035"/>
    </source>
</evidence>
<dbReference type="InterPro" id="IPR036871">
    <property type="entry name" value="PX_dom_sf"/>
</dbReference>
<comment type="similarity">
    <text evidence="2 9">Belongs to the phospholipase D family.</text>
</comment>
<evidence type="ECO:0000256" key="10">
    <source>
        <dbReference type="SAM" id="MobiDB-lite"/>
    </source>
</evidence>
<dbReference type="Pfam" id="PF00614">
    <property type="entry name" value="PLDc"/>
    <property type="match status" value="1"/>
</dbReference>
<dbReference type="Gene3D" id="3.30.870.10">
    <property type="entry name" value="Endonuclease Chain A"/>
    <property type="match status" value="3"/>
</dbReference>
<keyword evidence="12" id="KW-1185">Reference proteome</keyword>
<dbReference type="GO" id="GO:0035091">
    <property type="term" value="F:phosphatidylinositol binding"/>
    <property type="evidence" value="ECO:0007669"/>
    <property type="project" value="InterPro"/>
</dbReference>
<keyword evidence="7" id="KW-0449">Lipoprotein</keyword>
<dbReference type="GO" id="GO:0060627">
    <property type="term" value="P:regulation of vesicle-mediated transport"/>
    <property type="evidence" value="ECO:0007669"/>
    <property type="project" value="TreeGrafter"/>
</dbReference>
<proteinExistence type="inferred from homology"/>
<comment type="catalytic activity">
    <reaction evidence="1 9">
        <text>a 1,2-diacyl-sn-glycero-3-phosphocholine + H2O = a 1,2-diacyl-sn-glycero-3-phosphate + choline + H(+)</text>
        <dbReference type="Rhea" id="RHEA:14445"/>
        <dbReference type="ChEBI" id="CHEBI:15354"/>
        <dbReference type="ChEBI" id="CHEBI:15377"/>
        <dbReference type="ChEBI" id="CHEBI:15378"/>
        <dbReference type="ChEBI" id="CHEBI:57643"/>
        <dbReference type="ChEBI" id="CHEBI:58608"/>
        <dbReference type="EC" id="3.1.4.4"/>
    </reaction>
</comment>
<feature type="domain" description="PLD phosphodiesterase" evidence="11">
    <location>
        <begin position="556"/>
        <end position="583"/>
    </location>
</feature>
<evidence type="ECO:0000313" key="13">
    <source>
        <dbReference type="WBParaSite" id="ALUE_0000741101-mRNA-1"/>
    </source>
</evidence>
<dbReference type="CDD" id="cd09141">
    <property type="entry name" value="PLDc_vPLD1_2_yPLD_like_2"/>
    <property type="match status" value="1"/>
</dbReference>
<evidence type="ECO:0000256" key="7">
    <source>
        <dbReference type="ARBA" id="ARBA00023288"/>
    </source>
</evidence>
<dbReference type="FunFam" id="3.30.870.10:FF:000050">
    <property type="entry name" value="Phospholipase"/>
    <property type="match status" value="1"/>
</dbReference>
<dbReference type="InterPro" id="IPR015679">
    <property type="entry name" value="PLipase_D_fam"/>
</dbReference>
<evidence type="ECO:0000256" key="2">
    <source>
        <dbReference type="ARBA" id="ARBA00008664"/>
    </source>
</evidence>
<feature type="compositionally biased region" description="Low complexity" evidence="10">
    <location>
        <begin position="674"/>
        <end position="685"/>
    </location>
</feature>
<comment type="subcellular location">
    <subcellularLocation>
        <location evidence="8">Endomembrane system</location>
        <topology evidence="8">Lipid-anchor</topology>
    </subcellularLocation>
</comment>
<accession>A0A9J2PCH7</accession>
<dbReference type="GO" id="GO:0004630">
    <property type="term" value="F:phospholipase D activity"/>
    <property type="evidence" value="ECO:0007669"/>
    <property type="project" value="UniProtKB-UniRule"/>
</dbReference>
<evidence type="ECO:0000256" key="5">
    <source>
        <dbReference type="ARBA" id="ARBA00022963"/>
    </source>
</evidence>
<dbReference type="CDD" id="cd09138">
    <property type="entry name" value="PLDc_vPLD1_2_yPLD_like_1"/>
    <property type="match status" value="1"/>
</dbReference>
<feature type="region of interest" description="Disordered" evidence="10">
    <location>
        <begin position="194"/>
        <end position="266"/>
    </location>
</feature>
<dbReference type="InterPro" id="IPR001736">
    <property type="entry name" value="PLipase_D/transphosphatidylase"/>
</dbReference>
<dbReference type="WBParaSite" id="ALUE_0000741101-mRNA-1">
    <property type="protein sequence ID" value="ALUE_0000741101-mRNA-1"/>
    <property type="gene ID" value="ALUE_0000741101"/>
</dbReference>
<evidence type="ECO:0000256" key="3">
    <source>
        <dbReference type="ARBA" id="ARBA00022737"/>
    </source>
</evidence>
<dbReference type="SUPFAM" id="SSF50729">
    <property type="entry name" value="PH domain-like"/>
    <property type="match status" value="1"/>
</dbReference>
<sequence length="1312" mass="149912">MEECGWKTAKVAIENVRVRRDARSRALGWFNRLHAVAASTGGRSVMLDEFAFDDEEFACDCIASKIHEALPGTPGRRAGYIPYESAYDTQEEARRRGYWIPGVPVKASITNVEKNTKFGLRLINAYLYTIELEHGPFKWSVVKQNKDFAILAARLMTHRAAERIRAPVRRAQEVLDDALESVFTLTKEQNELNSKGIDSAQRADDFADGHGELSRDRGLSDSERSSRTKRAPLARMDTTVPEETQGSRRRTSTRTHHLPSLRFLPDSVGDPNERRATIEAWLQAVLHIPVNRNHHETAEFLEVSRFSFINELGGKYAEGFVKKRPGGTRVFIGCKQFCVRHCLRWSKRWLILKDTSVCYMDARTEQIRFVLLFDRDFEVSAGSEETEGLRSGLTISNQQHELTLKCATPLDAVKWKTAILESMNGVGRIWREPHPYGSTFPLRRTQSVQWFVDGRKYMEHAANMMELAREEIFIADWWLSPEIYLKRPLVEGNRWRLDELLRRKAEQGVRIFVLLYKEMEMALGLNSIYTKRTLQGLHKNIKVMRHPDHYLSSGTFFWAHHEKLVIIDQLIAFVGGVDLCYGRWDDARHKLTDLGSVQYGTSHALCTNKDFSMLSGMRSLAAESVTLSPLGLEPNEEVPRQETMNNNLLSSDRSQLSGIDEVDESKTSSTVIRTKTSAETSMTTTRIWRTARRSTTSAQGAKKPPLAMSTPLSEPHDRDATTDVMFERGIGYRRTINGAIPNRQESSHKSFFSVVKRSHSTMPRSRAITDAPPMEMVSMDAQRMEVHDALNKYKAYVESGKAFEDKRRAGRKSPPPQGHQSVLYRMTHNLRPTAKKRWKKVKEETGQYDLKWMELRNEDEKIESLEMEGAAKLWLGKDYVNFIYKDFVELDMPFHDFIDRGCTPRMPWHDIHAVTYGSSARDLARHFIQRWNATKTEKSKDIKDYPFLLPKCYDTIKVPRVLSTMSETADVQVLRSVSNWSSLINHTEDSIQQAYLSLIANSRHCIYIENQFFVSMINSNEVNNEICRVLCDRIKRAYYENEVFRVYILLPLLPGFEGDVGAPGGSALQAVLHWTFLSLSRGPNSLIGNLKKLVPDPMKYIKVCSLRTWDILCGKLVTELIYIHCKCMIVDDKYTIIGSANINDRSQCGNRDSEVCIVVKDTEFVASKMNGRPYQAGKFALSLRRHLMEEHLGMLPEQAARLGGRPAPNIDLDDPVIDSFFFDTWGAIAKKNTQIYEEVFRVYPTDMVESFDELKAWQSQMPMSEYSPQLAEEQLRQLTGSLVEFPLNFLRKANLAPGLASKEGLVPTSVFT</sequence>
<evidence type="ECO:0000256" key="1">
    <source>
        <dbReference type="ARBA" id="ARBA00000798"/>
    </source>
</evidence>
<dbReference type="Pfam" id="PF13091">
    <property type="entry name" value="PLDc_2"/>
    <property type="match status" value="1"/>
</dbReference>